<dbReference type="InterPro" id="IPR045031">
    <property type="entry name" value="DHP_synth-like"/>
</dbReference>
<comment type="cofactor">
    <cofactor evidence="2">
        <name>Mg(2+)</name>
        <dbReference type="ChEBI" id="CHEBI:18420"/>
    </cofactor>
</comment>
<protein>
    <recommendedName>
        <fullName evidence="2">Dihydropteroate synthase</fullName>
        <shortName evidence="2">DHPS</shortName>
        <ecNumber evidence="2">2.5.1.15</ecNumber>
    </recommendedName>
    <alternativeName>
        <fullName evidence="2">Dihydropteroate pyrophosphorylase</fullName>
    </alternativeName>
</protein>
<dbReference type="EC" id="2.5.1.15" evidence="2"/>
<dbReference type="Proteomes" id="UP000568380">
    <property type="component" value="Unassembled WGS sequence"/>
</dbReference>
<dbReference type="PANTHER" id="PTHR20941">
    <property type="entry name" value="FOLATE SYNTHESIS PROTEINS"/>
    <property type="match status" value="1"/>
</dbReference>
<comment type="similarity">
    <text evidence="1 2">Belongs to the DHPS family.</text>
</comment>
<dbReference type="GO" id="GO:0004156">
    <property type="term" value="F:dihydropteroate synthase activity"/>
    <property type="evidence" value="ECO:0007669"/>
    <property type="project" value="UniProtKB-EC"/>
</dbReference>
<evidence type="ECO:0000256" key="1">
    <source>
        <dbReference type="ARBA" id="ARBA00009503"/>
    </source>
</evidence>
<reference evidence="4 5" key="1">
    <citation type="submission" date="2020-08" db="EMBL/GenBank/DDBJ databases">
        <title>Genomic Encyclopedia of Type Strains, Phase IV (KMG-IV): sequencing the most valuable type-strain genomes for metagenomic binning, comparative biology and taxonomic classification.</title>
        <authorList>
            <person name="Goeker M."/>
        </authorList>
    </citation>
    <scope>NUCLEOTIDE SEQUENCE [LARGE SCALE GENOMIC DNA]</scope>
    <source>
        <strain evidence="4 5">DSM 45385</strain>
    </source>
</reference>
<comment type="pathway">
    <text evidence="2">Cofactor biosynthesis; tetrahydrofolate biosynthesis; 7,8-dihydrofolate from 2-amino-4-hydroxy-6-hydroxymethyl-7,8-dihydropteridine diphosphate and 4-aminobenzoate: step 1/2.</text>
</comment>
<keyword evidence="2 4" id="KW-0808">Transferase</keyword>
<evidence type="ECO:0000313" key="5">
    <source>
        <dbReference type="Proteomes" id="UP000568380"/>
    </source>
</evidence>
<evidence type="ECO:0000256" key="2">
    <source>
        <dbReference type="RuleBase" id="RU361205"/>
    </source>
</evidence>
<dbReference type="PROSITE" id="PS00792">
    <property type="entry name" value="DHPS_1"/>
    <property type="match status" value="1"/>
</dbReference>
<dbReference type="PANTHER" id="PTHR20941:SF8">
    <property type="entry name" value="INACTIVE DIHYDROPTEROATE SYNTHASE 2"/>
    <property type="match status" value="1"/>
</dbReference>
<feature type="domain" description="Pterin-binding" evidence="3">
    <location>
        <begin position="30"/>
        <end position="282"/>
    </location>
</feature>
<dbReference type="RefSeq" id="WP_184963938.1">
    <property type="nucleotide sequence ID" value="NZ_JACHIN010000005.1"/>
</dbReference>
<keyword evidence="2" id="KW-0479">Metal-binding</keyword>
<sequence length="301" mass="33193">MDQHGPAFIPDFIVPVRQMGSREFDFRRQVAVVAIVNRTPNSFHDQGRTYELDRAIEAVLQASEEGADWIDIGGLAFRHDQSEIPVREEIERVVPLVEAAKAQTDLVISVDTHRTEVARAVLGAGADVINDTNGLRSEGMAEAIAEAGATAVIVHSIGGPRNFIHGPTYEDVVDDVRTFLAQQCLHAIERGVPAERIIIDPGHDLNKNTYHSLEITERLCEITALGYPTFVAVSNKDFIGETLDVPREKRLEGTIAANVFCIMHGARMIRVHDVNAGVRTARMTEALLGFREPINPKHNLP</sequence>
<dbReference type="SUPFAM" id="SSF51717">
    <property type="entry name" value="Dihydropteroate synthetase-like"/>
    <property type="match status" value="1"/>
</dbReference>
<keyword evidence="2" id="KW-0460">Magnesium</keyword>
<dbReference type="InterPro" id="IPR006390">
    <property type="entry name" value="DHP_synth_dom"/>
</dbReference>
<keyword evidence="2" id="KW-0289">Folate biosynthesis</keyword>
<dbReference type="PROSITE" id="PS50972">
    <property type="entry name" value="PTERIN_BINDING"/>
    <property type="match status" value="1"/>
</dbReference>
<dbReference type="GO" id="GO:0046872">
    <property type="term" value="F:metal ion binding"/>
    <property type="evidence" value="ECO:0007669"/>
    <property type="project" value="UniProtKB-KW"/>
</dbReference>
<dbReference type="UniPathway" id="UPA00077">
    <property type="reaction ID" value="UER00156"/>
</dbReference>
<dbReference type="AlphaFoldDB" id="A0A7W8EHR6"/>
<dbReference type="NCBIfam" id="TIGR01496">
    <property type="entry name" value="DHPS"/>
    <property type="match status" value="1"/>
</dbReference>
<evidence type="ECO:0000259" key="3">
    <source>
        <dbReference type="PROSITE" id="PS50972"/>
    </source>
</evidence>
<evidence type="ECO:0000313" key="4">
    <source>
        <dbReference type="EMBL" id="MBB5078867.1"/>
    </source>
</evidence>
<comment type="function">
    <text evidence="2">Catalyzes the condensation of para-aminobenzoate (pABA) with 6-hydroxymethyl-7,8-dihydropterin diphosphate (DHPt-PP) to form 7,8-dihydropteroate (H2Pte), the immediate precursor of folate derivatives.</text>
</comment>
<dbReference type="GO" id="GO:0046654">
    <property type="term" value="P:tetrahydrofolate biosynthetic process"/>
    <property type="evidence" value="ECO:0007669"/>
    <property type="project" value="UniProtKB-UniPathway"/>
</dbReference>
<dbReference type="InterPro" id="IPR000489">
    <property type="entry name" value="Pterin-binding_dom"/>
</dbReference>
<dbReference type="CDD" id="cd00739">
    <property type="entry name" value="DHPS"/>
    <property type="match status" value="1"/>
</dbReference>
<dbReference type="GO" id="GO:0005829">
    <property type="term" value="C:cytosol"/>
    <property type="evidence" value="ECO:0007669"/>
    <property type="project" value="TreeGrafter"/>
</dbReference>
<accession>A0A7W8EHR6</accession>
<proteinExistence type="inferred from homology"/>
<organism evidence="4 5">
    <name type="scientific">Nonomuraea endophytica</name>
    <dbReference type="NCBI Taxonomy" id="714136"/>
    <lineage>
        <taxon>Bacteria</taxon>
        <taxon>Bacillati</taxon>
        <taxon>Actinomycetota</taxon>
        <taxon>Actinomycetes</taxon>
        <taxon>Streptosporangiales</taxon>
        <taxon>Streptosporangiaceae</taxon>
        <taxon>Nonomuraea</taxon>
    </lineage>
</organism>
<dbReference type="InterPro" id="IPR011005">
    <property type="entry name" value="Dihydropteroate_synth-like_sf"/>
</dbReference>
<gene>
    <name evidence="4" type="ORF">HNR40_004353</name>
</gene>
<dbReference type="GO" id="GO:0046656">
    <property type="term" value="P:folic acid biosynthetic process"/>
    <property type="evidence" value="ECO:0007669"/>
    <property type="project" value="UniProtKB-KW"/>
</dbReference>
<dbReference type="Gene3D" id="3.20.20.20">
    <property type="entry name" value="Dihydropteroate synthase-like"/>
    <property type="match status" value="1"/>
</dbReference>
<comment type="caution">
    <text evidence="4">The sequence shown here is derived from an EMBL/GenBank/DDBJ whole genome shotgun (WGS) entry which is preliminary data.</text>
</comment>
<keyword evidence="5" id="KW-1185">Reference proteome</keyword>
<name>A0A7W8EHR6_9ACTN</name>
<dbReference type="Pfam" id="PF00809">
    <property type="entry name" value="Pterin_bind"/>
    <property type="match status" value="1"/>
</dbReference>
<dbReference type="EMBL" id="JACHIN010000005">
    <property type="protein sequence ID" value="MBB5078867.1"/>
    <property type="molecule type" value="Genomic_DNA"/>
</dbReference>